<dbReference type="GO" id="GO:0003676">
    <property type="term" value="F:nucleic acid binding"/>
    <property type="evidence" value="ECO:0007669"/>
    <property type="project" value="InterPro"/>
</dbReference>
<evidence type="ECO:0000313" key="5">
    <source>
        <dbReference type="Proteomes" id="UP000233551"/>
    </source>
</evidence>
<protein>
    <recommendedName>
        <fullName evidence="3">CCHC-type domain-containing protein</fullName>
    </recommendedName>
</protein>
<feature type="region of interest" description="Disordered" evidence="2">
    <location>
        <begin position="1"/>
        <end position="28"/>
    </location>
</feature>
<keyword evidence="1" id="KW-0479">Metal-binding</keyword>
<dbReference type="STRING" id="22663.A0A2I0JXM4"/>
<evidence type="ECO:0000313" key="4">
    <source>
        <dbReference type="EMBL" id="PKI60600.1"/>
    </source>
</evidence>
<evidence type="ECO:0000259" key="3">
    <source>
        <dbReference type="PROSITE" id="PS50158"/>
    </source>
</evidence>
<evidence type="ECO:0000256" key="2">
    <source>
        <dbReference type="SAM" id="MobiDB-lite"/>
    </source>
</evidence>
<keyword evidence="1" id="KW-0862">Zinc</keyword>
<dbReference type="InterPro" id="IPR001878">
    <property type="entry name" value="Znf_CCHC"/>
</dbReference>
<dbReference type="Pfam" id="PF14244">
    <property type="entry name" value="Retrotran_gag_3"/>
    <property type="match status" value="1"/>
</dbReference>
<proteinExistence type="predicted"/>
<dbReference type="GO" id="GO:0008270">
    <property type="term" value="F:zinc ion binding"/>
    <property type="evidence" value="ECO:0007669"/>
    <property type="project" value="UniProtKB-KW"/>
</dbReference>
<dbReference type="InterPro" id="IPR029472">
    <property type="entry name" value="Copia-like_N"/>
</dbReference>
<dbReference type="Pfam" id="PF07727">
    <property type="entry name" value="RVT_2"/>
    <property type="match status" value="1"/>
</dbReference>
<dbReference type="Pfam" id="PF22936">
    <property type="entry name" value="Pol_BBD"/>
    <property type="match status" value="1"/>
</dbReference>
<dbReference type="InterPro" id="IPR054722">
    <property type="entry name" value="PolX-like_BBD"/>
</dbReference>
<feature type="region of interest" description="Disordered" evidence="2">
    <location>
        <begin position="308"/>
        <end position="342"/>
    </location>
</feature>
<accession>A0A2I0JXM4</accession>
<feature type="compositionally biased region" description="Basic and acidic residues" evidence="2">
    <location>
        <begin position="9"/>
        <end position="24"/>
    </location>
</feature>
<dbReference type="AlphaFoldDB" id="A0A2I0JXM4"/>
<dbReference type="PANTHER" id="PTHR37610">
    <property type="entry name" value="CCHC-TYPE DOMAIN-CONTAINING PROTEIN"/>
    <property type="match status" value="1"/>
</dbReference>
<organism evidence="4 5">
    <name type="scientific">Punica granatum</name>
    <name type="common">Pomegranate</name>
    <dbReference type="NCBI Taxonomy" id="22663"/>
    <lineage>
        <taxon>Eukaryota</taxon>
        <taxon>Viridiplantae</taxon>
        <taxon>Streptophyta</taxon>
        <taxon>Embryophyta</taxon>
        <taxon>Tracheophyta</taxon>
        <taxon>Spermatophyta</taxon>
        <taxon>Magnoliopsida</taxon>
        <taxon>eudicotyledons</taxon>
        <taxon>Gunneridae</taxon>
        <taxon>Pentapetalae</taxon>
        <taxon>rosids</taxon>
        <taxon>malvids</taxon>
        <taxon>Myrtales</taxon>
        <taxon>Lythraceae</taxon>
        <taxon>Punica</taxon>
    </lineage>
</organism>
<feature type="domain" description="CCHC-type" evidence="3">
    <location>
        <begin position="283"/>
        <end position="296"/>
    </location>
</feature>
<name>A0A2I0JXM4_PUNGR</name>
<keyword evidence="1" id="KW-0863">Zinc-finger</keyword>
<gene>
    <name evidence="4" type="ORF">CRG98_019076</name>
</gene>
<comment type="caution">
    <text evidence="4">The sequence shown here is derived from an EMBL/GenBank/DDBJ whole genome shotgun (WGS) entry which is preliminary data.</text>
</comment>
<dbReference type="Proteomes" id="UP000233551">
    <property type="component" value="Unassembled WGS sequence"/>
</dbReference>
<keyword evidence="5" id="KW-1185">Reference proteome</keyword>
<evidence type="ECO:0000256" key="1">
    <source>
        <dbReference type="PROSITE-ProRule" id="PRU00047"/>
    </source>
</evidence>
<dbReference type="PANTHER" id="PTHR37610:SF97">
    <property type="entry name" value="RETROTRANSPOSON GAG DOMAIN-CONTAINING PROTEIN"/>
    <property type="match status" value="1"/>
</dbReference>
<reference evidence="4 5" key="1">
    <citation type="submission" date="2017-11" db="EMBL/GenBank/DDBJ databases">
        <title>De-novo sequencing of pomegranate (Punica granatum L.) genome.</title>
        <authorList>
            <person name="Akparov Z."/>
            <person name="Amiraslanov A."/>
            <person name="Hajiyeva S."/>
            <person name="Abbasov M."/>
            <person name="Kaur K."/>
            <person name="Hamwieh A."/>
            <person name="Solovyev V."/>
            <person name="Salamov A."/>
            <person name="Braich B."/>
            <person name="Kosarev P."/>
            <person name="Mahmoud A."/>
            <person name="Hajiyev E."/>
            <person name="Babayeva S."/>
            <person name="Izzatullayeva V."/>
            <person name="Mammadov A."/>
            <person name="Mammadov A."/>
            <person name="Sharifova S."/>
            <person name="Ojaghi J."/>
            <person name="Eynullazada K."/>
            <person name="Bayramov B."/>
            <person name="Abdulazimova A."/>
            <person name="Shahmuradov I."/>
        </authorList>
    </citation>
    <scope>NUCLEOTIDE SEQUENCE [LARGE SCALE GENOMIC DNA]</scope>
    <source>
        <strain evidence="5">cv. AG2017</strain>
        <tissue evidence="4">Leaf</tissue>
    </source>
</reference>
<dbReference type="InterPro" id="IPR013103">
    <property type="entry name" value="RVT_2"/>
</dbReference>
<sequence>MSIISDDEQSPRLDTDSHKDKKAGDGSARSIEVSPVYHLNSSDNTEAQVIGCTLNDDNYLTWSKAMLIVLWARNKLPFIDGTLQKLGEDNLLRERWERCNSTILAWMFNTMEGGLQAMVTYAVDARNLWEDLKERYSEGNQARVFQIKTEISLLRQEGLAVQDYYGKLKLLWDELEFYLEHPGCCCGARATIAAQKKTEKCYQFLMGLTGEFNTICSTILSIESIPSLNKVFNMVANEERQRIIARSQESAPESAVFLAREGVELGRAGTSKFQGFAEGKEICNNCGKMGHSRNSCWALIGYPSWHSKSKQNATKGPRQGHAKQGAGPRGRAQIQRGSDRANAAQTVQGAASRAERLEALLDEQFQKLLSILSQDAMYPNRFVGNEIDFVSLQDEWILDTGASRHMTGSLEKFSSTILIKGDAPVYIPNGGIVQATRTGKVMITNLMEITNVLYVPIFKCNLISIAQLSKEMDCYVTFYSNLCIIQDRTLRRTFGVGELRRGVYYLRRVAIAPEKCQAAMGEFGDIWHQRLGHPSRMIKVNDGKLKQEEGGLLFLDGNVRGSPKWATGILSPAPLGSSSHAMKKKKGLAVRLGLAQPRRIWMRRGNSGPKPEKNGKRRAQFREPASYQEAVRDRRWRDAMGEEIRALELNETWMIEQLPPGKHPIGCKWIYKVKCRADGSVERYKAQLVAKGFTQIEGIDYHETFAPVAKLVTASRNWFRSLLVHFGNTGLSNQFLQKKQGWGFLQKIEFGRSANNGERGAISIRICYALLWESRQLEVIHHWIELKIGEEVPDL</sequence>
<feature type="region of interest" description="Disordered" evidence="2">
    <location>
        <begin position="602"/>
        <end position="625"/>
    </location>
</feature>
<dbReference type="PROSITE" id="PS50158">
    <property type="entry name" value="ZF_CCHC"/>
    <property type="match status" value="1"/>
</dbReference>
<dbReference type="EMBL" id="PGOL01001146">
    <property type="protein sequence ID" value="PKI60600.1"/>
    <property type="molecule type" value="Genomic_DNA"/>
</dbReference>